<dbReference type="AlphaFoldDB" id="A0A0J6Y1N2"/>
<protein>
    <submittedName>
        <fullName evidence="2">Uncharacterized protein</fullName>
    </submittedName>
</protein>
<sequence length="171" mass="19726">MRVTAVLFLAVQIEYRVNKPKKRVRDAEDPPQKQSHDPIVQCRPTLSQFLLRNSNPGLNPTVDPPPERKKNRPSGFTIIQHRHLPSHPESSWNGLPWQVTAEPMHFKALCHSNDVCTFGAVYCLLLYFLGHEEMSNYADRAPHSGSVRKYIADRQVAELQLLWWKYCCYGT</sequence>
<feature type="region of interest" description="Disordered" evidence="1">
    <location>
        <begin position="53"/>
        <end position="73"/>
    </location>
</feature>
<evidence type="ECO:0000256" key="1">
    <source>
        <dbReference type="SAM" id="MobiDB-lite"/>
    </source>
</evidence>
<evidence type="ECO:0000313" key="2">
    <source>
        <dbReference type="EMBL" id="KMP00513.1"/>
    </source>
</evidence>
<reference evidence="3" key="1">
    <citation type="journal article" date="2010" name="Genome Res.">
        <title>Population genomic sequencing of Coccidioides fungi reveals recent hybridization and transposon control.</title>
        <authorList>
            <person name="Neafsey D.E."/>
            <person name="Barker B.M."/>
            <person name="Sharpton T.J."/>
            <person name="Stajich J.E."/>
            <person name="Park D.J."/>
            <person name="Whiston E."/>
            <person name="Hung C.-Y."/>
            <person name="McMahan C."/>
            <person name="White J."/>
            <person name="Sykes S."/>
            <person name="Heiman D."/>
            <person name="Young S."/>
            <person name="Zeng Q."/>
            <person name="Abouelleil A."/>
            <person name="Aftuck L."/>
            <person name="Bessette D."/>
            <person name="Brown A."/>
            <person name="FitzGerald M."/>
            <person name="Lui A."/>
            <person name="Macdonald J.P."/>
            <person name="Priest M."/>
            <person name="Orbach M.J."/>
            <person name="Galgiani J.N."/>
            <person name="Kirkland T.N."/>
            <person name="Cole G.T."/>
            <person name="Birren B.W."/>
            <person name="Henn M.R."/>
            <person name="Taylor J.W."/>
            <person name="Rounsley S.D."/>
        </authorList>
    </citation>
    <scope>NUCLEOTIDE SEQUENCE [LARGE SCALE GENOMIC DNA]</scope>
    <source>
        <strain evidence="3">RMSCC 2394</strain>
    </source>
</reference>
<name>A0A0J6Y1N2_COCIT</name>
<organism evidence="2 3">
    <name type="scientific">Coccidioides immitis RMSCC 2394</name>
    <dbReference type="NCBI Taxonomy" id="404692"/>
    <lineage>
        <taxon>Eukaryota</taxon>
        <taxon>Fungi</taxon>
        <taxon>Dikarya</taxon>
        <taxon>Ascomycota</taxon>
        <taxon>Pezizomycotina</taxon>
        <taxon>Eurotiomycetes</taxon>
        <taxon>Eurotiomycetidae</taxon>
        <taxon>Onygenales</taxon>
        <taxon>Onygenaceae</taxon>
        <taxon>Coccidioides</taxon>
    </lineage>
</organism>
<dbReference type="EMBL" id="DS028093">
    <property type="protein sequence ID" value="KMP00513.1"/>
    <property type="molecule type" value="Genomic_DNA"/>
</dbReference>
<proteinExistence type="predicted"/>
<accession>A0A0J6Y1N2</accession>
<gene>
    <name evidence="2" type="ORF">CIRG_00655</name>
</gene>
<dbReference type="Proteomes" id="UP000054565">
    <property type="component" value="Unassembled WGS sequence"/>
</dbReference>
<evidence type="ECO:0000313" key="3">
    <source>
        <dbReference type="Proteomes" id="UP000054565"/>
    </source>
</evidence>